<evidence type="ECO:0000313" key="2">
    <source>
        <dbReference type="Proteomes" id="UP001148614"/>
    </source>
</evidence>
<dbReference type="VEuPathDB" id="FungiDB:F4678DRAFT_28072"/>
<sequence>MTPDPSAADAKAVPLLSVPPEIRTIIYELVINSEWGHTSRDYFVLDRPLPALFRVNKQIRSEALDVFLLKNHFHVYTSTVGLKWLRILGKDVERFRYLILFIDLNLEAWNKYLTALLPRISSYLELRIRKAAVSLPPARLEGFLRGAGLYDERRWTRAQDGYGEIIFKRILA</sequence>
<dbReference type="AlphaFoldDB" id="A0A9W8NNC8"/>
<evidence type="ECO:0008006" key="3">
    <source>
        <dbReference type="Google" id="ProtNLM"/>
    </source>
</evidence>
<evidence type="ECO:0000313" key="1">
    <source>
        <dbReference type="EMBL" id="KAJ3579830.1"/>
    </source>
</evidence>
<gene>
    <name evidence="1" type="ORF">NPX13_g731</name>
</gene>
<comment type="caution">
    <text evidence="1">The sequence shown here is derived from an EMBL/GenBank/DDBJ whole genome shotgun (WGS) entry which is preliminary data.</text>
</comment>
<keyword evidence="2" id="KW-1185">Reference proteome</keyword>
<protein>
    <recommendedName>
        <fullName evidence="3">F-box domain-containing protein</fullName>
    </recommendedName>
</protein>
<organism evidence="1 2">
    <name type="scientific">Xylaria arbuscula</name>
    <dbReference type="NCBI Taxonomy" id="114810"/>
    <lineage>
        <taxon>Eukaryota</taxon>
        <taxon>Fungi</taxon>
        <taxon>Dikarya</taxon>
        <taxon>Ascomycota</taxon>
        <taxon>Pezizomycotina</taxon>
        <taxon>Sordariomycetes</taxon>
        <taxon>Xylariomycetidae</taxon>
        <taxon>Xylariales</taxon>
        <taxon>Xylariaceae</taxon>
        <taxon>Xylaria</taxon>
    </lineage>
</organism>
<reference evidence="1" key="1">
    <citation type="submission" date="2022-07" db="EMBL/GenBank/DDBJ databases">
        <title>Genome Sequence of Xylaria arbuscula.</title>
        <authorList>
            <person name="Buettner E."/>
        </authorList>
    </citation>
    <scope>NUCLEOTIDE SEQUENCE</scope>
    <source>
        <strain evidence="1">VT107</strain>
    </source>
</reference>
<dbReference type="Proteomes" id="UP001148614">
    <property type="component" value="Unassembled WGS sequence"/>
</dbReference>
<dbReference type="PANTHER" id="PTHR42085">
    <property type="entry name" value="F-BOX DOMAIN-CONTAINING PROTEIN"/>
    <property type="match status" value="1"/>
</dbReference>
<dbReference type="PANTHER" id="PTHR42085:SF8">
    <property type="entry name" value="F-BOX DOMAIN-CONTAINING PROTEIN"/>
    <property type="match status" value="1"/>
</dbReference>
<proteinExistence type="predicted"/>
<dbReference type="InterPro" id="IPR038883">
    <property type="entry name" value="AN11006-like"/>
</dbReference>
<accession>A0A9W8NNC8</accession>
<name>A0A9W8NNC8_9PEZI</name>
<dbReference type="EMBL" id="JANPWZ010000053">
    <property type="protein sequence ID" value="KAJ3579830.1"/>
    <property type="molecule type" value="Genomic_DNA"/>
</dbReference>